<reference evidence="3" key="1">
    <citation type="submission" date="2024-04" db="EMBL/GenBank/DDBJ databases">
        <title>Salinicola lusitanus LLJ914,a marine bacterium isolated from the Okinawa Trough.</title>
        <authorList>
            <person name="Li J."/>
        </authorList>
    </citation>
    <scope>NUCLEOTIDE SEQUENCE [LARGE SCALE GENOMIC DNA]</scope>
</reference>
<evidence type="ECO:0000313" key="2">
    <source>
        <dbReference type="EMBL" id="KAK7909366.1"/>
    </source>
</evidence>
<name>A0AAW0NXY9_9GOBI</name>
<evidence type="ECO:0000256" key="1">
    <source>
        <dbReference type="SAM" id="MobiDB-lite"/>
    </source>
</evidence>
<dbReference type="AlphaFoldDB" id="A0AAW0NXY9"/>
<protein>
    <submittedName>
        <fullName evidence="2">Uncharacterized protein</fullName>
    </submittedName>
</protein>
<sequence>MDSGRSGRSSSGTDPVLRIFLRRPHTTTTTAAATSSSRFTSASGTLCEEKMSEKPAAAPD</sequence>
<dbReference type="EMBL" id="JBBPFD010000010">
    <property type="protein sequence ID" value="KAK7909366.1"/>
    <property type="molecule type" value="Genomic_DNA"/>
</dbReference>
<evidence type="ECO:0000313" key="3">
    <source>
        <dbReference type="Proteomes" id="UP001460270"/>
    </source>
</evidence>
<dbReference type="Proteomes" id="UP001460270">
    <property type="component" value="Unassembled WGS sequence"/>
</dbReference>
<proteinExistence type="predicted"/>
<comment type="caution">
    <text evidence="2">The sequence shown here is derived from an EMBL/GenBank/DDBJ whole genome shotgun (WGS) entry which is preliminary data.</text>
</comment>
<feature type="region of interest" description="Disordered" evidence="1">
    <location>
        <begin position="22"/>
        <end position="60"/>
    </location>
</feature>
<gene>
    <name evidence="2" type="ORF">WMY93_014050</name>
</gene>
<keyword evidence="3" id="KW-1185">Reference proteome</keyword>
<accession>A0AAW0NXY9</accession>
<organism evidence="2 3">
    <name type="scientific">Mugilogobius chulae</name>
    <name type="common">yellowstripe goby</name>
    <dbReference type="NCBI Taxonomy" id="88201"/>
    <lineage>
        <taxon>Eukaryota</taxon>
        <taxon>Metazoa</taxon>
        <taxon>Chordata</taxon>
        <taxon>Craniata</taxon>
        <taxon>Vertebrata</taxon>
        <taxon>Euteleostomi</taxon>
        <taxon>Actinopterygii</taxon>
        <taxon>Neopterygii</taxon>
        <taxon>Teleostei</taxon>
        <taxon>Neoteleostei</taxon>
        <taxon>Acanthomorphata</taxon>
        <taxon>Gobiaria</taxon>
        <taxon>Gobiiformes</taxon>
        <taxon>Gobioidei</taxon>
        <taxon>Gobiidae</taxon>
        <taxon>Gobionellinae</taxon>
        <taxon>Mugilogobius</taxon>
    </lineage>
</organism>
<feature type="compositionally biased region" description="Low complexity" evidence="1">
    <location>
        <begin position="26"/>
        <end position="45"/>
    </location>
</feature>